<dbReference type="RefSeq" id="WP_106525348.1">
    <property type="nucleotide sequence ID" value="NZ_PYGD01000016.1"/>
</dbReference>
<keyword evidence="3" id="KW-1185">Reference proteome</keyword>
<proteinExistence type="predicted"/>
<protein>
    <submittedName>
        <fullName evidence="2">Uncharacterized protein</fullName>
    </submittedName>
</protein>
<name>A0A2P8CSN8_9BACT</name>
<dbReference type="EMBL" id="PYGD01000016">
    <property type="protein sequence ID" value="PSK87976.1"/>
    <property type="molecule type" value="Genomic_DNA"/>
</dbReference>
<feature type="chain" id="PRO_5015129393" evidence="1">
    <location>
        <begin position="20"/>
        <end position="243"/>
    </location>
</feature>
<reference evidence="2 3" key="1">
    <citation type="submission" date="2018-03" db="EMBL/GenBank/DDBJ databases">
        <title>Genomic Encyclopedia of Type Strains, Phase III (KMG-III): the genomes of soil and plant-associated and newly described type strains.</title>
        <authorList>
            <person name="Whitman W."/>
        </authorList>
    </citation>
    <scope>NUCLEOTIDE SEQUENCE [LARGE SCALE GENOMIC DNA]</scope>
    <source>
        <strain evidence="2 3">CGMCC 1.12700</strain>
    </source>
</reference>
<organism evidence="2 3">
    <name type="scientific">Taibaiella chishuiensis</name>
    <dbReference type="NCBI Taxonomy" id="1434707"/>
    <lineage>
        <taxon>Bacteria</taxon>
        <taxon>Pseudomonadati</taxon>
        <taxon>Bacteroidota</taxon>
        <taxon>Chitinophagia</taxon>
        <taxon>Chitinophagales</taxon>
        <taxon>Chitinophagaceae</taxon>
        <taxon>Taibaiella</taxon>
    </lineage>
</organism>
<comment type="caution">
    <text evidence="2">The sequence shown here is derived from an EMBL/GenBank/DDBJ whole genome shotgun (WGS) entry which is preliminary data.</text>
</comment>
<sequence length="243" mass="28037">MKTILLLFHFVFIAIQVKAQQITTGQATPQQRLRFSVLVNPGLPYFLEDSSAFVSGNTAIYQSREYDQSYRCPRYTYDSLSAGRYTFYTRDFWGHVRTCNIALQHDTTILLPADYYEQVNTIPLEVLKDADSIQLLYRATGCFLLRTEKLTLLKTRRGKSYTVIRTLVEPGKTDRIFHVPASIITDLHHTLSAMDKTPAGEISTTQKSIWILAGNKLFHYHDPANKWKGYDAFTGRWLQRKKQ</sequence>
<keyword evidence="1" id="KW-0732">Signal</keyword>
<evidence type="ECO:0000313" key="3">
    <source>
        <dbReference type="Proteomes" id="UP000240572"/>
    </source>
</evidence>
<dbReference type="AlphaFoldDB" id="A0A2P8CSN8"/>
<evidence type="ECO:0000256" key="1">
    <source>
        <dbReference type="SAM" id="SignalP"/>
    </source>
</evidence>
<feature type="signal peptide" evidence="1">
    <location>
        <begin position="1"/>
        <end position="19"/>
    </location>
</feature>
<dbReference type="Proteomes" id="UP000240572">
    <property type="component" value="Unassembled WGS sequence"/>
</dbReference>
<evidence type="ECO:0000313" key="2">
    <source>
        <dbReference type="EMBL" id="PSK87976.1"/>
    </source>
</evidence>
<accession>A0A2P8CSN8</accession>
<gene>
    <name evidence="2" type="ORF">B0I18_1166</name>
</gene>